<evidence type="ECO:0000259" key="1">
    <source>
        <dbReference type="Pfam" id="PF11074"/>
    </source>
</evidence>
<organism evidence="2 3">
    <name type="scientific">Mesonia hippocampi</name>
    <dbReference type="NCBI Taxonomy" id="1628250"/>
    <lineage>
        <taxon>Bacteria</taxon>
        <taxon>Pseudomonadati</taxon>
        <taxon>Bacteroidota</taxon>
        <taxon>Flavobacteriia</taxon>
        <taxon>Flavobacteriales</taxon>
        <taxon>Flavobacteriaceae</taxon>
        <taxon>Mesonia</taxon>
    </lineage>
</organism>
<dbReference type="AlphaFoldDB" id="A0A840EN57"/>
<protein>
    <recommendedName>
        <fullName evidence="1">DUF2779 domain-containing protein</fullName>
    </recommendedName>
</protein>
<evidence type="ECO:0000313" key="3">
    <source>
        <dbReference type="Proteomes" id="UP000553034"/>
    </source>
</evidence>
<dbReference type="EMBL" id="JACIFO010000010">
    <property type="protein sequence ID" value="MBB4119819.1"/>
    <property type="molecule type" value="Genomic_DNA"/>
</dbReference>
<keyword evidence="3" id="KW-1185">Reference proteome</keyword>
<accession>A0A840EN57</accession>
<evidence type="ECO:0000313" key="2">
    <source>
        <dbReference type="EMBL" id="MBB4119819.1"/>
    </source>
</evidence>
<sequence>MYFPDGIAILGEDWNYQSLADKTQELLLQENITIFEAAFLINDLFIRVDILHKQGNNIRLIEVKAKSINATSHNSFLNKNGGMGGWTSYLYDVAFQKYVMQLCYPDWKISCELNLANKDAVASVNGLNQLFRITQNSDLRTGIIKPDSLTIDDLGEPILAYIDINQEIEHIHTNNPLNLDKSFEELVNFYLHHYKMDIKIFTPIGHHCKGCEFHTTPTPSQKSGFHECWTHQLNLSETKIDSPKTYEINNFRGSKKLMNEEEKFFMHQLTENDLSLKLEAGKISTSERQLIQIEKENNNDTTPYIEIEGLRDEINSWVYPLNFIDFETSAVAIPFTKGRTPYEQTAFQFSHHIVYEDGRIEHYSEYLNTSPGEFPNFDFIRALKKSLESNNGSIFRYHNHENTIVNAIYKQLLNSNEPDTEELLEFIKSISHNTGNSSSTWSGERDMIDLWKVVKDYYYDPYTKGSNSIKSVLPAALNSSAFLQNKYSKPIKDINLTSKNFPDDFTFLKMEENQIINPYKILPPLFNNWTDEQLEQTISELDEIANGGAALVAYAKLQYQEMSIKERNEIKKGLLKYCELDTLAMVMIYEYFIEVIN</sequence>
<dbReference type="Pfam" id="PF11074">
    <property type="entry name" value="DUF2779"/>
    <property type="match status" value="1"/>
</dbReference>
<dbReference type="InterPro" id="IPR021301">
    <property type="entry name" value="DUF2779"/>
</dbReference>
<dbReference type="Proteomes" id="UP000553034">
    <property type="component" value="Unassembled WGS sequence"/>
</dbReference>
<proteinExistence type="predicted"/>
<feature type="domain" description="DUF2779" evidence="1">
    <location>
        <begin position="323"/>
        <end position="468"/>
    </location>
</feature>
<comment type="caution">
    <text evidence="2">The sequence shown here is derived from an EMBL/GenBank/DDBJ whole genome shotgun (WGS) entry which is preliminary data.</text>
</comment>
<gene>
    <name evidence="2" type="ORF">GGR32_002125</name>
</gene>
<name>A0A840EN57_9FLAO</name>
<dbReference type="RefSeq" id="WP_246415196.1">
    <property type="nucleotide sequence ID" value="NZ_JACIFO010000010.1"/>
</dbReference>
<reference evidence="2 3" key="1">
    <citation type="submission" date="2020-08" db="EMBL/GenBank/DDBJ databases">
        <title>Genomic Encyclopedia of Type Strains, Phase IV (KMG-IV): sequencing the most valuable type-strain genomes for metagenomic binning, comparative biology and taxonomic classification.</title>
        <authorList>
            <person name="Goeker M."/>
        </authorList>
    </citation>
    <scope>NUCLEOTIDE SEQUENCE [LARGE SCALE GENOMIC DNA]</scope>
    <source>
        <strain evidence="2 3">DSM 29568</strain>
    </source>
</reference>